<evidence type="ECO:0000313" key="2">
    <source>
        <dbReference type="EMBL" id="TEW67351.1"/>
    </source>
</evidence>
<organism evidence="2 3">
    <name type="scientific">Mucilaginibacter phyllosphaerae</name>
    <dbReference type="NCBI Taxonomy" id="1812349"/>
    <lineage>
        <taxon>Bacteria</taxon>
        <taxon>Pseudomonadati</taxon>
        <taxon>Bacteroidota</taxon>
        <taxon>Sphingobacteriia</taxon>
        <taxon>Sphingobacteriales</taxon>
        <taxon>Sphingobacteriaceae</taxon>
        <taxon>Mucilaginibacter</taxon>
    </lineage>
</organism>
<dbReference type="Proteomes" id="UP000297248">
    <property type="component" value="Unassembled WGS sequence"/>
</dbReference>
<feature type="domain" description="Glycosyltransferase 2-like" evidence="1">
    <location>
        <begin position="44"/>
        <end position="196"/>
    </location>
</feature>
<protein>
    <submittedName>
        <fullName evidence="2">Glycosyltransferase family 2 protein</fullName>
    </submittedName>
</protein>
<proteinExistence type="predicted"/>
<dbReference type="Gene3D" id="3.90.550.10">
    <property type="entry name" value="Spore Coat Polysaccharide Biosynthesis Protein SpsA, Chain A"/>
    <property type="match status" value="1"/>
</dbReference>
<dbReference type="Pfam" id="PF00535">
    <property type="entry name" value="Glycos_transf_2"/>
    <property type="match status" value="1"/>
</dbReference>
<reference evidence="2 3" key="1">
    <citation type="journal article" date="2016" name="Int. J. Syst. Evol. Microbiol.">
        <title>Proposal of Mucilaginibacter phyllosphaerae sp. nov. isolated from the phyllosphere of Galium album.</title>
        <authorList>
            <person name="Aydogan E.L."/>
            <person name="Busse H.J."/>
            <person name="Moser G."/>
            <person name="Muller C."/>
            <person name="Kampfer P."/>
            <person name="Glaeser S.P."/>
        </authorList>
    </citation>
    <scope>NUCLEOTIDE SEQUENCE [LARGE SCALE GENOMIC DNA]</scope>
    <source>
        <strain evidence="2 3">PP-F2FG21</strain>
    </source>
</reference>
<dbReference type="GO" id="GO:0016758">
    <property type="term" value="F:hexosyltransferase activity"/>
    <property type="evidence" value="ECO:0007669"/>
    <property type="project" value="UniProtKB-ARBA"/>
</dbReference>
<dbReference type="InterPro" id="IPR029044">
    <property type="entry name" value="Nucleotide-diphossugar_trans"/>
</dbReference>
<dbReference type="InterPro" id="IPR001173">
    <property type="entry name" value="Glyco_trans_2-like"/>
</dbReference>
<dbReference type="EMBL" id="SNQG01000002">
    <property type="protein sequence ID" value="TEW67351.1"/>
    <property type="molecule type" value="Genomic_DNA"/>
</dbReference>
<comment type="caution">
    <text evidence="2">The sequence shown here is derived from an EMBL/GenBank/DDBJ whole genome shotgun (WGS) entry which is preliminary data.</text>
</comment>
<accession>A0A4Y8AGL6</accession>
<evidence type="ECO:0000259" key="1">
    <source>
        <dbReference type="Pfam" id="PF00535"/>
    </source>
</evidence>
<dbReference type="PANTHER" id="PTHR22916">
    <property type="entry name" value="GLYCOSYLTRANSFERASE"/>
    <property type="match status" value="1"/>
</dbReference>
<gene>
    <name evidence="2" type="ORF">E2R65_05000</name>
</gene>
<keyword evidence="2" id="KW-0808">Transferase</keyword>
<evidence type="ECO:0000313" key="3">
    <source>
        <dbReference type="Proteomes" id="UP000297248"/>
    </source>
</evidence>
<dbReference type="AlphaFoldDB" id="A0A4Y8AGL6"/>
<dbReference type="CDD" id="cd04196">
    <property type="entry name" value="GT_2_like_d"/>
    <property type="match status" value="1"/>
</dbReference>
<sequence>MRAGFPSDAMHGICTQIFGAPSLKYRGIIFSFSNIMMKLPALVSVALCTYNGEKYLAQQLDSILSQTYANLEVIIVDDCSTDGTFALAQQFAAKDSRIRCIRNTDNIGFNKNFEKAIQLAQGDFIAISDQDDIWEPQKIQVLVDGIADNWLIFSNSAFITETGQAAPGTLLNNFKLDTLDFRNILLLNYVTGHTCLVARSFLQYVVPFPPAGYYDWWMGFVALYHHKITYTDQILTRYRIHQRSVIQNVMSNEKRTFELIDFKTTLTMLANFAGYKNLAKKDARLINTLKKACNQKLKRSYYMPLVMVVYQNYHAMFPNNKKRGMLSKIGFALRYSRRLN</sequence>
<name>A0A4Y8AGL6_9SPHI</name>
<dbReference type="SUPFAM" id="SSF53448">
    <property type="entry name" value="Nucleotide-diphospho-sugar transferases"/>
    <property type="match status" value="1"/>
</dbReference>
<dbReference type="PANTHER" id="PTHR22916:SF3">
    <property type="entry name" value="UDP-GLCNAC:BETAGAL BETA-1,3-N-ACETYLGLUCOSAMINYLTRANSFERASE-LIKE PROTEIN 1"/>
    <property type="match status" value="1"/>
</dbReference>